<reference evidence="4" key="1">
    <citation type="submission" date="2025-08" db="UniProtKB">
        <authorList>
            <consortium name="Ensembl"/>
        </authorList>
    </citation>
    <scope>IDENTIFICATION</scope>
</reference>
<dbReference type="Ensembl" id="ENSNNAT00000014353.1">
    <property type="protein sequence ID" value="ENSNNAP00000013701.1"/>
    <property type="gene ID" value="ENSNNAG00000009240.1"/>
</dbReference>
<dbReference type="Pfam" id="PF24578">
    <property type="entry name" value="CSPP1_C"/>
    <property type="match status" value="1"/>
</dbReference>
<keyword evidence="1" id="KW-0175">Coiled coil</keyword>
<dbReference type="GO" id="GO:0005874">
    <property type="term" value="C:microtubule"/>
    <property type="evidence" value="ECO:0007669"/>
    <property type="project" value="InterPro"/>
</dbReference>
<accession>A0A8C6XGI0</accession>
<sequence>MESSLSYYTQDVPRAQSPPVPARRNQLRAYEEKKNVINELSEMRKQLRSEERRLQEQLLKVHSDDDERKKQNLDVFEMARLRMQAPVRRPSSKEIADPINLQNIREFNELKYKDSETRVETRYMYPDPPINNDTLDIQQLALLREQKKKLKKMRKNAEGSLDFDEPVSSIRSRDKRLIRDADSDGFMKTSLLESESAFIDTDGETYPILEEHNYNINITHSPCVSARERRREKKDDAFHRVTPPPQLDNSSLHSNSSLNIDQLKARNEERLQRLNELHKEAVHIG</sequence>
<name>A0A8C6XGI0_NAJNA</name>
<feature type="domain" description="Centrosome and spindle pole-associated protein 1 C-terminal" evidence="3">
    <location>
        <begin position="100"/>
        <end position="154"/>
    </location>
</feature>
<dbReference type="GO" id="GO:0000922">
    <property type="term" value="C:spindle pole"/>
    <property type="evidence" value="ECO:0007669"/>
    <property type="project" value="InterPro"/>
</dbReference>
<dbReference type="OMA" id="VESHMSY"/>
<evidence type="ECO:0000313" key="4">
    <source>
        <dbReference type="Ensembl" id="ENSNNAP00000013701.1"/>
    </source>
</evidence>
<dbReference type="InterPro" id="IPR026708">
    <property type="entry name" value="CSPP1"/>
</dbReference>
<dbReference type="PANTHER" id="PTHR21616:SF2">
    <property type="entry name" value="CENTROSOME AND SPINDLE POLE-ASSOCIATED PROTEIN 1"/>
    <property type="match status" value="1"/>
</dbReference>
<feature type="region of interest" description="Disordered" evidence="2">
    <location>
        <begin position="228"/>
        <end position="256"/>
    </location>
</feature>
<proteinExistence type="predicted"/>
<protein>
    <recommendedName>
        <fullName evidence="3">Centrosome and spindle pole-associated protein 1 C-terminal domain-containing protein</fullName>
    </recommendedName>
</protein>
<dbReference type="OrthoDB" id="10044099at2759"/>
<dbReference type="Proteomes" id="UP000694559">
    <property type="component" value="Unplaced"/>
</dbReference>
<reference evidence="4" key="2">
    <citation type="submission" date="2025-09" db="UniProtKB">
        <authorList>
            <consortium name="Ensembl"/>
        </authorList>
    </citation>
    <scope>IDENTIFICATION</scope>
</reference>
<dbReference type="InterPro" id="IPR058191">
    <property type="entry name" value="CSPP1_C"/>
</dbReference>
<keyword evidence="5" id="KW-1185">Reference proteome</keyword>
<feature type="region of interest" description="Disordered" evidence="2">
    <location>
        <begin position="1"/>
        <end position="24"/>
    </location>
</feature>
<dbReference type="GO" id="GO:0005813">
    <property type="term" value="C:centrosome"/>
    <property type="evidence" value="ECO:0007669"/>
    <property type="project" value="InterPro"/>
</dbReference>
<organism evidence="4 5">
    <name type="scientific">Naja naja</name>
    <name type="common">Indian cobra</name>
    <dbReference type="NCBI Taxonomy" id="35670"/>
    <lineage>
        <taxon>Eukaryota</taxon>
        <taxon>Metazoa</taxon>
        <taxon>Chordata</taxon>
        <taxon>Craniata</taxon>
        <taxon>Vertebrata</taxon>
        <taxon>Euteleostomi</taxon>
        <taxon>Lepidosauria</taxon>
        <taxon>Squamata</taxon>
        <taxon>Bifurcata</taxon>
        <taxon>Unidentata</taxon>
        <taxon>Episquamata</taxon>
        <taxon>Toxicofera</taxon>
        <taxon>Serpentes</taxon>
        <taxon>Colubroidea</taxon>
        <taxon>Elapidae</taxon>
        <taxon>Elapinae</taxon>
        <taxon>Naja</taxon>
    </lineage>
</organism>
<feature type="compositionally biased region" description="Low complexity" evidence="2">
    <location>
        <begin position="247"/>
        <end position="256"/>
    </location>
</feature>
<evidence type="ECO:0000313" key="5">
    <source>
        <dbReference type="Proteomes" id="UP000694559"/>
    </source>
</evidence>
<feature type="compositionally biased region" description="Basic and acidic residues" evidence="2">
    <location>
        <begin position="228"/>
        <end position="239"/>
    </location>
</feature>
<dbReference type="AlphaFoldDB" id="A0A8C6XGI0"/>
<evidence type="ECO:0000259" key="3">
    <source>
        <dbReference type="Pfam" id="PF24578"/>
    </source>
</evidence>
<evidence type="ECO:0000256" key="2">
    <source>
        <dbReference type="SAM" id="MobiDB-lite"/>
    </source>
</evidence>
<dbReference type="GeneTree" id="ENSGT00390000015084"/>
<evidence type="ECO:0000256" key="1">
    <source>
        <dbReference type="SAM" id="Coils"/>
    </source>
</evidence>
<dbReference type="PANTHER" id="PTHR21616">
    <property type="entry name" value="CENTROSOME SPINDLE POLE ASSOCIATED PROTEIN"/>
    <property type="match status" value="1"/>
</dbReference>
<dbReference type="GO" id="GO:0032467">
    <property type="term" value="P:positive regulation of cytokinesis"/>
    <property type="evidence" value="ECO:0007669"/>
    <property type="project" value="InterPro"/>
</dbReference>
<feature type="coiled-coil region" evidence="1">
    <location>
        <begin position="30"/>
        <end position="60"/>
    </location>
</feature>